<evidence type="ECO:0000313" key="2">
    <source>
        <dbReference type="EMBL" id="MBB6477163.1"/>
    </source>
</evidence>
<dbReference type="RefSeq" id="WP_024049203.1">
    <property type="nucleotide sequence ID" value="NZ_CABWNB010000001.1"/>
</dbReference>
<organism evidence="2 3">
    <name type="scientific">Negativicoccus succinicivorans</name>
    <dbReference type="NCBI Taxonomy" id="620903"/>
    <lineage>
        <taxon>Bacteria</taxon>
        <taxon>Bacillati</taxon>
        <taxon>Bacillota</taxon>
        <taxon>Negativicutes</taxon>
        <taxon>Veillonellales</taxon>
        <taxon>Veillonellaceae</taxon>
        <taxon>Negativicoccus</taxon>
    </lineage>
</organism>
<dbReference type="Proteomes" id="UP000591941">
    <property type="component" value="Unassembled WGS sequence"/>
</dbReference>
<evidence type="ECO:0000313" key="3">
    <source>
        <dbReference type="Proteomes" id="UP000591941"/>
    </source>
</evidence>
<dbReference type="InterPro" id="IPR015655">
    <property type="entry name" value="PP2C"/>
</dbReference>
<dbReference type="OrthoDB" id="9801841at2"/>
<dbReference type="Pfam" id="PF13672">
    <property type="entry name" value="PP2C_2"/>
    <property type="match status" value="1"/>
</dbReference>
<dbReference type="SUPFAM" id="SSF81606">
    <property type="entry name" value="PP2C-like"/>
    <property type="match status" value="1"/>
</dbReference>
<name>A0A841R0A2_9FIRM</name>
<dbReference type="Gene3D" id="3.60.40.10">
    <property type="entry name" value="PPM-type phosphatase domain"/>
    <property type="match status" value="1"/>
</dbReference>
<dbReference type="InterPro" id="IPR001932">
    <property type="entry name" value="PPM-type_phosphatase-like_dom"/>
</dbReference>
<reference evidence="2 3" key="1">
    <citation type="submission" date="2020-08" db="EMBL/GenBank/DDBJ databases">
        <title>Genomic Encyclopedia of Type Strains, Phase IV (KMG-IV): sequencing the most valuable type-strain genomes for metagenomic binning, comparative biology and taxonomic classification.</title>
        <authorList>
            <person name="Goeker M."/>
        </authorList>
    </citation>
    <scope>NUCLEOTIDE SEQUENCE [LARGE SCALE GENOMIC DNA]</scope>
    <source>
        <strain evidence="2 3">DSM 21255</strain>
    </source>
</reference>
<dbReference type="CDD" id="cd00143">
    <property type="entry name" value="PP2Cc"/>
    <property type="match status" value="1"/>
</dbReference>
<dbReference type="SMART" id="SM00332">
    <property type="entry name" value="PP2Cc"/>
    <property type="match status" value="1"/>
</dbReference>
<dbReference type="NCBIfam" id="NF033484">
    <property type="entry name" value="Stp1_PP2C_phos"/>
    <property type="match status" value="1"/>
</dbReference>
<dbReference type="PANTHER" id="PTHR13832">
    <property type="entry name" value="PROTEIN PHOSPHATASE 2C"/>
    <property type="match status" value="1"/>
</dbReference>
<dbReference type="AlphaFoldDB" id="A0A841R0A2"/>
<comment type="caution">
    <text evidence="2">The sequence shown here is derived from an EMBL/GenBank/DDBJ whole genome shotgun (WGS) entry which is preliminary data.</text>
</comment>
<gene>
    <name evidence="2" type="ORF">HNR45_000185</name>
</gene>
<dbReference type="PANTHER" id="PTHR13832:SF827">
    <property type="entry name" value="PROTEIN PHOSPHATASE 1L"/>
    <property type="match status" value="1"/>
</dbReference>
<evidence type="ECO:0000259" key="1">
    <source>
        <dbReference type="PROSITE" id="PS51746"/>
    </source>
</evidence>
<sequence length="237" mass="26317">MKSFGITKRGLVRPTNEDAFRIVLPSLFIVADGMGGHVAGEIASHIAIERVSDYVSGERSELWNEVTLKDAVNQANIAIRERVNNEPDLAGMGTTLLVARVEEDLFFWAHVGDSRIYRYYRGQLTQITVDHSLVTEMVHEGTLTEEQAKFHPSRNVITRSVGTTDTLEVDTGRLTLQPEEMIMMCTDGVYNMVSDAKLRDILITNENAPEACARSIMREVYLGGAKDNATVLVISNT</sequence>
<keyword evidence="3" id="KW-1185">Reference proteome</keyword>
<accession>A0A841R0A2</accession>
<dbReference type="InterPro" id="IPR036457">
    <property type="entry name" value="PPM-type-like_dom_sf"/>
</dbReference>
<dbReference type="PROSITE" id="PS51746">
    <property type="entry name" value="PPM_2"/>
    <property type="match status" value="1"/>
</dbReference>
<proteinExistence type="predicted"/>
<dbReference type="EC" id="3.1.3.16" evidence="2"/>
<dbReference type="EMBL" id="JACHHI010000001">
    <property type="protein sequence ID" value="MBB6477163.1"/>
    <property type="molecule type" value="Genomic_DNA"/>
</dbReference>
<protein>
    <submittedName>
        <fullName evidence="2">Protein phosphatase</fullName>
        <ecNumber evidence="2">3.1.3.16</ecNumber>
    </submittedName>
</protein>
<dbReference type="GO" id="GO:0004722">
    <property type="term" value="F:protein serine/threonine phosphatase activity"/>
    <property type="evidence" value="ECO:0007669"/>
    <property type="project" value="UniProtKB-EC"/>
</dbReference>
<dbReference type="SMART" id="SM00331">
    <property type="entry name" value="PP2C_SIG"/>
    <property type="match status" value="1"/>
</dbReference>
<keyword evidence="2" id="KW-0378">Hydrolase</keyword>
<dbReference type="GeneID" id="93485474"/>
<feature type="domain" description="PPM-type phosphatase" evidence="1">
    <location>
        <begin position="3"/>
        <end position="236"/>
    </location>
</feature>